<dbReference type="Pfam" id="PF00857">
    <property type="entry name" value="Isochorismatase"/>
    <property type="match status" value="1"/>
</dbReference>
<proteinExistence type="predicted"/>
<organism evidence="3 4">
    <name type="scientific">Steroidobacter flavus</name>
    <dbReference type="NCBI Taxonomy" id="1842136"/>
    <lineage>
        <taxon>Bacteria</taxon>
        <taxon>Pseudomonadati</taxon>
        <taxon>Pseudomonadota</taxon>
        <taxon>Gammaproteobacteria</taxon>
        <taxon>Steroidobacterales</taxon>
        <taxon>Steroidobacteraceae</taxon>
        <taxon>Steroidobacter</taxon>
    </lineage>
</organism>
<protein>
    <submittedName>
        <fullName evidence="3">Cysteine hydrolase family protein</fullName>
    </submittedName>
</protein>
<comment type="caution">
    <text evidence="3">The sequence shown here is derived from an EMBL/GenBank/DDBJ whole genome shotgun (WGS) entry which is preliminary data.</text>
</comment>
<dbReference type="Proteomes" id="UP001595904">
    <property type="component" value="Unassembled WGS sequence"/>
</dbReference>
<gene>
    <name evidence="3" type="ORF">ACFPN2_20445</name>
</gene>
<evidence type="ECO:0000259" key="2">
    <source>
        <dbReference type="Pfam" id="PF00857"/>
    </source>
</evidence>
<evidence type="ECO:0000313" key="4">
    <source>
        <dbReference type="Proteomes" id="UP001595904"/>
    </source>
</evidence>
<dbReference type="RefSeq" id="WP_380599866.1">
    <property type="nucleotide sequence ID" value="NZ_JBHSDU010000003.1"/>
</dbReference>
<dbReference type="InterPro" id="IPR000868">
    <property type="entry name" value="Isochorismatase-like_dom"/>
</dbReference>
<name>A0ABV8SVG8_9GAMM</name>
<dbReference type="SUPFAM" id="SSF52499">
    <property type="entry name" value="Isochorismatase-like hydrolases"/>
    <property type="match status" value="1"/>
</dbReference>
<keyword evidence="4" id="KW-1185">Reference proteome</keyword>
<dbReference type="InterPro" id="IPR050272">
    <property type="entry name" value="Isochorismatase-like_hydrls"/>
</dbReference>
<dbReference type="InterPro" id="IPR036380">
    <property type="entry name" value="Isochorismatase-like_sf"/>
</dbReference>
<dbReference type="EMBL" id="JBHSDU010000003">
    <property type="protein sequence ID" value="MFC4311482.1"/>
    <property type="molecule type" value="Genomic_DNA"/>
</dbReference>
<dbReference type="CDD" id="cd00431">
    <property type="entry name" value="cysteine_hydrolases"/>
    <property type="match status" value="1"/>
</dbReference>
<keyword evidence="1 3" id="KW-0378">Hydrolase</keyword>
<dbReference type="PANTHER" id="PTHR43540:SF1">
    <property type="entry name" value="ISOCHORISMATASE HYDROLASE"/>
    <property type="match status" value="1"/>
</dbReference>
<dbReference type="GO" id="GO:0016787">
    <property type="term" value="F:hydrolase activity"/>
    <property type="evidence" value="ECO:0007669"/>
    <property type="project" value="UniProtKB-KW"/>
</dbReference>
<sequence>MSQSIPKRDEAFRPGQTALLLIDLQRAWLEPGADPDHPGSPDDYFYREAAQRVIPNNERLLQAARANGVEVIHTIIRSLTRDGRDRGLDHKMTPIHLGPDDPLALPVPSLMPVGDEILLPKTSSGVFNSTNIHYLLRNLGIRNLIVSGIMTDQCVDMAVRDGADLGYMITCVNDACGAKTQQRHETALKAFGGYCWTADTTTVAARFAALRS</sequence>
<dbReference type="PANTHER" id="PTHR43540">
    <property type="entry name" value="PEROXYUREIDOACRYLATE/UREIDOACRYLATE AMIDOHYDROLASE-RELATED"/>
    <property type="match status" value="1"/>
</dbReference>
<reference evidence="4" key="1">
    <citation type="journal article" date="2019" name="Int. J. Syst. Evol. Microbiol.">
        <title>The Global Catalogue of Microorganisms (GCM) 10K type strain sequencing project: providing services to taxonomists for standard genome sequencing and annotation.</title>
        <authorList>
            <consortium name="The Broad Institute Genomics Platform"/>
            <consortium name="The Broad Institute Genome Sequencing Center for Infectious Disease"/>
            <person name="Wu L."/>
            <person name="Ma J."/>
        </authorList>
    </citation>
    <scope>NUCLEOTIDE SEQUENCE [LARGE SCALE GENOMIC DNA]</scope>
    <source>
        <strain evidence="4">CGMCC 1.10759</strain>
    </source>
</reference>
<feature type="domain" description="Isochorismatase-like" evidence="2">
    <location>
        <begin position="17"/>
        <end position="192"/>
    </location>
</feature>
<evidence type="ECO:0000313" key="3">
    <source>
        <dbReference type="EMBL" id="MFC4311482.1"/>
    </source>
</evidence>
<accession>A0ABV8SVG8</accession>
<dbReference type="Gene3D" id="3.40.50.850">
    <property type="entry name" value="Isochorismatase-like"/>
    <property type="match status" value="1"/>
</dbReference>
<evidence type="ECO:0000256" key="1">
    <source>
        <dbReference type="ARBA" id="ARBA00022801"/>
    </source>
</evidence>